<evidence type="ECO:0000313" key="3">
    <source>
        <dbReference type="EMBL" id="RAK55025.1"/>
    </source>
</evidence>
<dbReference type="InterPro" id="IPR012312">
    <property type="entry name" value="Hemerythrin-like"/>
</dbReference>
<feature type="region of interest" description="Disordered" evidence="1">
    <location>
        <begin position="1"/>
        <end position="36"/>
    </location>
</feature>
<organism evidence="3 4">
    <name type="scientific">Phenylobacterium soli</name>
    <dbReference type="NCBI Taxonomy" id="2170551"/>
    <lineage>
        <taxon>Bacteria</taxon>
        <taxon>Pseudomonadati</taxon>
        <taxon>Pseudomonadota</taxon>
        <taxon>Alphaproteobacteria</taxon>
        <taxon>Caulobacterales</taxon>
        <taxon>Caulobacteraceae</taxon>
        <taxon>Phenylobacterium</taxon>
    </lineage>
</organism>
<dbReference type="AlphaFoldDB" id="A0A328AKV0"/>
<dbReference type="RefSeq" id="WP_111528775.1">
    <property type="nucleotide sequence ID" value="NZ_JBHRSG010000003.1"/>
</dbReference>
<protein>
    <submittedName>
        <fullName evidence="3">Hemerythrin domain-containing protein</fullName>
    </submittedName>
</protein>
<feature type="domain" description="Hemerythrin-like" evidence="2">
    <location>
        <begin position="35"/>
        <end position="151"/>
    </location>
</feature>
<evidence type="ECO:0000256" key="1">
    <source>
        <dbReference type="SAM" id="MobiDB-lite"/>
    </source>
</evidence>
<evidence type="ECO:0000313" key="4">
    <source>
        <dbReference type="Proteomes" id="UP000249254"/>
    </source>
</evidence>
<dbReference type="Pfam" id="PF01814">
    <property type="entry name" value="Hemerythrin"/>
    <property type="match status" value="1"/>
</dbReference>
<accession>A0A328AKV0</accession>
<dbReference type="PANTHER" id="PTHR35585:SF1">
    <property type="entry name" value="HHE DOMAIN PROTEIN (AFU_ORTHOLOGUE AFUA_4G00730)"/>
    <property type="match status" value="1"/>
</dbReference>
<dbReference type="CDD" id="cd12108">
    <property type="entry name" value="Hr-like"/>
    <property type="match status" value="1"/>
</dbReference>
<comment type="caution">
    <text evidence="3">The sequence shown here is derived from an EMBL/GenBank/DDBJ whole genome shotgun (WGS) entry which is preliminary data.</text>
</comment>
<gene>
    <name evidence="3" type="ORF">DJ017_11060</name>
</gene>
<evidence type="ECO:0000259" key="2">
    <source>
        <dbReference type="Pfam" id="PF01814"/>
    </source>
</evidence>
<proteinExistence type="predicted"/>
<dbReference type="OrthoDB" id="9793637at2"/>
<dbReference type="PANTHER" id="PTHR35585">
    <property type="entry name" value="HHE DOMAIN PROTEIN (AFU_ORTHOLOGUE AFUA_4G00730)"/>
    <property type="match status" value="1"/>
</dbReference>
<dbReference type="EMBL" id="QFYQ01000001">
    <property type="protein sequence ID" value="RAK55025.1"/>
    <property type="molecule type" value="Genomic_DNA"/>
</dbReference>
<dbReference type="Proteomes" id="UP000249254">
    <property type="component" value="Unassembled WGS sequence"/>
</dbReference>
<reference evidence="4" key="1">
    <citation type="submission" date="2018-05" db="EMBL/GenBank/DDBJ databases">
        <authorList>
            <person name="Li X."/>
        </authorList>
    </citation>
    <scope>NUCLEOTIDE SEQUENCE [LARGE SCALE GENOMIC DNA]</scope>
    <source>
        <strain evidence="4">LX32</strain>
    </source>
</reference>
<feature type="compositionally biased region" description="Low complexity" evidence="1">
    <location>
        <begin position="1"/>
        <end position="30"/>
    </location>
</feature>
<name>A0A328AKV0_9CAUL</name>
<keyword evidence="4" id="KW-1185">Reference proteome</keyword>
<sequence length="184" mass="21015">MATATHSSTSKSSSRKSASGKSTARKTASARQKDAIQLLKADHREVEKLFGQFEKASGEARKRQLADRICMELTIHTQIEEEIFYPASREFLKDDEIVNEAIVEHQAAKDLIEQIRGMDASDEMFDAKVTVLQEQIEHHVEEEEKEYFPQCQKSDMDLKALGEQLMQRKKQLQAQMKGDGMEMH</sequence>
<dbReference type="Gene3D" id="1.20.120.520">
    <property type="entry name" value="nmb1532 protein domain like"/>
    <property type="match status" value="1"/>
</dbReference>